<comment type="caution">
    <text evidence="1">The sequence shown here is derived from an EMBL/GenBank/DDBJ whole genome shotgun (WGS) entry which is preliminary data.</text>
</comment>
<protein>
    <submittedName>
        <fullName evidence="1">Uncharacterized protein</fullName>
    </submittedName>
</protein>
<dbReference type="EMBL" id="LLYB01000110">
    <property type="protein sequence ID" value="KRR18131.1"/>
    <property type="molecule type" value="Genomic_DNA"/>
</dbReference>
<gene>
    <name evidence="1" type="ORF">CQ14_36295</name>
</gene>
<reference evidence="1 2" key="1">
    <citation type="submission" date="2014-03" db="EMBL/GenBank/DDBJ databases">
        <title>Bradyrhizobium valentinum sp. nov., isolated from effective nodules of Lupinus mariae-josephae, a lupine endemic of basic-lime soils in Eastern Spain.</title>
        <authorList>
            <person name="Duran D."/>
            <person name="Rey L."/>
            <person name="Navarro A."/>
            <person name="Busquets A."/>
            <person name="Imperial J."/>
            <person name="Ruiz-Argueso T."/>
        </authorList>
    </citation>
    <scope>NUCLEOTIDE SEQUENCE [LARGE SCALE GENOMIC DNA]</scope>
    <source>
        <strain evidence="1 2">CCBAU 23086</strain>
    </source>
</reference>
<organism evidence="1 2">
    <name type="scientific">Bradyrhizobium lablabi</name>
    <dbReference type="NCBI Taxonomy" id="722472"/>
    <lineage>
        <taxon>Bacteria</taxon>
        <taxon>Pseudomonadati</taxon>
        <taxon>Pseudomonadota</taxon>
        <taxon>Alphaproteobacteria</taxon>
        <taxon>Hyphomicrobiales</taxon>
        <taxon>Nitrobacteraceae</taxon>
        <taxon>Bradyrhizobium</taxon>
    </lineage>
</organism>
<dbReference type="RefSeq" id="WP_057861810.1">
    <property type="nucleotide sequence ID" value="NZ_LLYB01000110.1"/>
</dbReference>
<dbReference type="OrthoDB" id="8919663at2"/>
<sequence>MILFRKLIVVLSVFLVSVGAVALGRRAYVEAIGSDEMDYRGEKIRLSKKYVDYDDYKNDPANLAASEIPRVEKLMTDAQVGPDFADWHDVAHQLSKIKFPGYGMASGENVVAAGREFAVRFMEIPQVAKERYFVLEKLAGGTFRLADDFVAQCDPGSAFAPISTIHLVDDRLVYADRNGRVVRETPVAR</sequence>
<evidence type="ECO:0000313" key="1">
    <source>
        <dbReference type="EMBL" id="KRR18131.1"/>
    </source>
</evidence>
<name>A0A0R3ML18_9BRAD</name>
<dbReference type="Proteomes" id="UP000051660">
    <property type="component" value="Unassembled WGS sequence"/>
</dbReference>
<evidence type="ECO:0000313" key="2">
    <source>
        <dbReference type="Proteomes" id="UP000051660"/>
    </source>
</evidence>
<proteinExistence type="predicted"/>
<accession>A0A0R3ML18</accession>
<dbReference type="AlphaFoldDB" id="A0A0R3ML18"/>